<dbReference type="Pfam" id="PF01047">
    <property type="entry name" value="MarR"/>
    <property type="match status" value="1"/>
</dbReference>
<dbReference type="STRING" id="651662.SAMN04488069_11383"/>
<dbReference type="EMBL" id="FNOV01000013">
    <property type="protein sequence ID" value="SDY78294.1"/>
    <property type="molecule type" value="Genomic_DNA"/>
</dbReference>
<dbReference type="InterPro" id="IPR036390">
    <property type="entry name" value="WH_DNA-bd_sf"/>
</dbReference>
<dbReference type="GO" id="GO:0003677">
    <property type="term" value="F:DNA binding"/>
    <property type="evidence" value="ECO:0007669"/>
    <property type="project" value="UniProtKB-KW"/>
</dbReference>
<protein>
    <submittedName>
        <fullName evidence="5">DNA-binding transcriptional regulator, MarR family</fullName>
    </submittedName>
</protein>
<keyword evidence="3" id="KW-0804">Transcription</keyword>
<keyword evidence="6" id="KW-1185">Reference proteome</keyword>
<dbReference type="InterPro" id="IPR036388">
    <property type="entry name" value="WH-like_DNA-bd_sf"/>
</dbReference>
<dbReference type="Gene3D" id="1.10.10.10">
    <property type="entry name" value="Winged helix-like DNA-binding domain superfamily/Winged helix DNA-binding domain"/>
    <property type="match status" value="1"/>
</dbReference>
<evidence type="ECO:0000256" key="1">
    <source>
        <dbReference type="ARBA" id="ARBA00023015"/>
    </source>
</evidence>
<dbReference type="SUPFAM" id="SSF46785">
    <property type="entry name" value="Winged helix' DNA-binding domain"/>
    <property type="match status" value="1"/>
</dbReference>
<evidence type="ECO:0000256" key="2">
    <source>
        <dbReference type="ARBA" id="ARBA00023125"/>
    </source>
</evidence>
<dbReference type="PANTHER" id="PTHR42756">
    <property type="entry name" value="TRANSCRIPTIONAL REGULATOR, MARR"/>
    <property type="match status" value="1"/>
</dbReference>
<accession>A0A1H3MP80</accession>
<proteinExistence type="predicted"/>
<sequence>MTPEETVDYNIKVAWHAISRMYNTQATKHDITTSIGFVLLNIDQENGTPATKIAPLLGLETRSLTRILRSMEEKGLIYKQADTQDKRSVRIFLTEDGLRNKEISRQTVRHFNLKVREDIPQSELDVFFRVISQITNMIEGKTLFNNFKLKPLRSAESSAA</sequence>
<name>A0A1H3MP80_9BACT</name>
<dbReference type="PANTHER" id="PTHR42756:SF1">
    <property type="entry name" value="TRANSCRIPTIONAL REPRESSOR OF EMRAB OPERON"/>
    <property type="match status" value="1"/>
</dbReference>
<dbReference type="Proteomes" id="UP000199249">
    <property type="component" value="Unassembled WGS sequence"/>
</dbReference>
<dbReference type="InterPro" id="IPR000835">
    <property type="entry name" value="HTH_MarR-typ"/>
</dbReference>
<feature type="domain" description="HTH marR-type" evidence="4">
    <location>
        <begin position="1"/>
        <end position="136"/>
    </location>
</feature>
<evidence type="ECO:0000256" key="3">
    <source>
        <dbReference type="ARBA" id="ARBA00023163"/>
    </source>
</evidence>
<dbReference type="PRINTS" id="PR00598">
    <property type="entry name" value="HTHMARR"/>
</dbReference>
<evidence type="ECO:0000313" key="6">
    <source>
        <dbReference type="Proteomes" id="UP000199249"/>
    </source>
</evidence>
<dbReference type="OrthoDB" id="1467380at2"/>
<dbReference type="PROSITE" id="PS01117">
    <property type="entry name" value="HTH_MARR_1"/>
    <property type="match status" value="1"/>
</dbReference>
<dbReference type="RefSeq" id="WP_092742893.1">
    <property type="nucleotide sequence ID" value="NZ_FNOV01000013.1"/>
</dbReference>
<evidence type="ECO:0000259" key="4">
    <source>
        <dbReference type="PROSITE" id="PS50995"/>
    </source>
</evidence>
<dbReference type="PROSITE" id="PS50995">
    <property type="entry name" value="HTH_MARR_2"/>
    <property type="match status" value="1"/>
</dbReference>
<dbReference type="InterPro" id="IPR023187">
    <property type="entry name" value="Tscrpt_reg_MarR-type_CS"/>
</dbReference>
<evidence type="ECO:0000313" key="5">
    <source>
        <dbReference type="EMBL" id="SDY78294.1"/>
    </source>
</evidence>
<dbReference type="SMART" id="SM00347">
    <property type="entry name" value="HTH_MARR"/>
    <property type="match status" value="1"/>
</dbReference>
<dbReference type="AlphaFoldDB" id="A0A1H3MP80"/>
<dbReference type="GO" id="GO:0003700">
    <property type="term" value="F:DNA-binding transcription factor activity"/>
    <property type="evidence" value="ECO:0007669"/>
    <property type="project" value="InterPro"/>
</dbReference>
<keyword evidence="2 5" id="KW-0238">DNA-binding</keyword>
<reference evidence="6" key="1">
    <citation type="submission" date="2016-10" db="EMBL/GenBank/DDBJ databases">
        <authorList>
            <person name="Varghese N."/>
            <person name="Submissions S."/>
        </authorList>
    </citation>
    <scope>NUCLEOTIDE SEQUENCE [LARGE SCALE GENOMIC DNA]</scope>
    <source>
        <strain evidence="6">CGMCC 1.8975</strain>
    </source>
</reference>
<organism evidence="5 6">
    <name type="scientific">Hymenobacter psychrophilus</name>
    <dbReference type="NCBI Taxonomy" id="651662"/>
    <lineage>
        <taxon>Bacteria</taxon>
        <taxon>Pseudomonadati</taxon>
        <taxon>Bacteroidota</taxon>
        <taxon>Cytophagia</taxon>
        <taxon>Cytophagales</taxon>
        <taxon>Hymenobacteraceae</taxon>
        <taxon>Hymenobacter</taxon>
    </lineage>
</organism>
<keyword evidence="1" id="KW-0805">Transcription regulation</keyword>
<gene>
    <name evidence="5" type="ORF">SAMN04488069_11383</name>
</gene>